<dbReference type="InterPro" id="IPR011659">
    <property type="entry name" value="WD40"/>
</dbReference>
<comment type="caution">
    <text evidence="1">The sequence shown here is derived from an EMBL/GenBank/DDBJ whole genome shotgun (WGS) entry which is preliminary data.</text>
</comment>
<dbReference type="Pfam" id="PF07676">
    <property type="entry name" value="PD40"/>
    <property type="match status" value="1"/>
</dbReference>
<evidence type="ECO:0000313" key="1">
    <source>
        <dbReference type="EMBL" id="MBO9153477.1"/>
    </source>
</evidence>
<dbReference type="SUPFAM" id="SSF82171">
    <property type="entry name" value="DPP6 N-terminal domain-like"/>
    <property type="match status" value="1"/>
</dbReference>
<proteinExistence type="predicted"/>
<accession>A0ABS3YFL5</accession>
<organism evidence="1 2">
    <name type="scientific">Chitinophaga chungangae</name>
    <dbReference type="NCBI Taxonomy" id="2821488"/>
    <lineage>
        <taxon>Bacteria</taxon>
        <taxon>Pseudomonadati</taxon>
        <taxon>Bacteroidota</taxon>
        <taxon>Chitinophagia</taxon>
        <taxon>Chitinophagales</taxon>
        <taxon>Chitinophagaceae</taxon>
        <taxon>Chitinophaga</taxon>
    </lineage>
</organism>
<dbReference type="EMBL" id="JAGHKP010000003">
    <property type="protein sequence ID" value="MBO9153477.1"/>
    <property type="molecule type" value="Genomic_DNA"/>
</dbReference>
<sequence>MMSGHMGRRSFIRASAGLLGGTALPGILHAGAPLPEKKFYRFRTYRPGKTLAPVTCITPDDGFYLHTFYNKCPWSADGRYFAVTRLPAQKAKAEWGETADVCVIDLQEQSIRTVYRTKAWGYQLGANLQWRYDSNRYLYTNDIIERRVVCVRIDIRDHTVKVYAGAKYDLAPDNSSVISPQLMNMNMTQYGYSVPDPVSGKPVPFTADDLQREGLWKTDLETNTESLLAPFSEFIARSENDREFYGKAIPYLFHSQFNRQNTRILQVFRAQVNNKGRNACLFSLNTNGTQVKQCLGMEKWNQKAPGGSGNHPNWHPDGEHVVMNCVPTWLGYKDMRFCQFKYDGSNFTVLSERHTGSGHPSIDITGRYLLADAYPKQTYVVNTNGEIPIRLIELRSDEEQILCTIANDVGGRGRQYTAENETQGGSGYKLDPHPVWSPDNKQIAFNGAPERKRQVYIADLKRVIS</sequence>
<dbReference type="PROSITE" id="PS51318">
    <property type="entry name" value="TAT"/>
    <property type="match status" value="1"/>
</dbReference>
<dbReference type="Gene3D" id="2.130.10.10">
    <property type="entry name" value="YVTN repeat-like/Quinoprotein amine dehydrogenase"/>
    <property type="match status" value="1"/>
</dbReference>
<evidence type="ECO:0008006" key="3">
    <source>
        <dbReference type="Google" id="ProtNLM"/>
    </source>
</evidence>
<name>A0ABS3YFL5_9BACT</name>
<dbReference type="RefSeq" id="WP_209146479.1">
    <property type="nucleotide sequence ID" value="NZ_JAGHKP010000003.1"/>
</dbReference>
<dbReference type="Proteomes" id="UP000679126">
    <property type="component" value="Unassembled WGS sequence"/>
</dbReference>
<keyword evidence="2" id="KW-1185">Reference proteome</keyword>
<protein>
    <recommendedName>
        <fullName evidence="3">WD40 repeat protein</fullName>
    </recommendedName>
</protein>
<evidence type="ECO:0000313" key="2">
    <source>
        <dbReference type="Proteomes" id="UP000679126"/>
    </source>
</evidence>
<dbReference type="InterPro" id="IPR006311">
    <property type="entry name" value="TAT_signal"/>
</dbReference>
<gene>
    <name evidence="1" type="ORF">J7I43_14710</name>
</gene>
<reference evidence="2" key="1">
    <citation type="submission" date="2021-03" db="EMBL/GenBank/DDBJ databases">
        <title>Assistant Professor.</title>
        <authorList>
            <person name="Huq M.A."/>
        </authorList>
    </citation>
    <scope>NUCLEOTIDE SEQUENCE [LARGE SCALE GENOMIC DNA]</scope>
    <source>
        <strain evidence="2">MAH-28</strain>
    </source>
</reference>
<dbReference type="InterPro" id="IPR015943">
    <property type="entry name" value="WD40/YVTN_repeat-like_dom_sf"/>
</dbReference>